<dbReference type="GO" id="GO:0005886">
    <property type="term" value="C:plasma membrane"/>
    <property type="evidence" value="ECO:0007669"/>
    <property type="project" value="UniProtKB-SubCell"/>
</dbReference>
<comment type="similarity">
    <text evidence="2">Belongs to the YajC family.</text>
</comment>
<dbReference type="eggNOG" id="COG1862">
    <property type="taxonomic scope" value="Bacteria"/>
</dbReference>
<dbReference type="Proteomes" id="UP000001227">
    <property type="component" value="Chromosome"/>
</dbReference>
<dbReference type="OrthoDB" id="9800132at2"/>
<gene>
    <name evidence="12" type="ordered locus">Aasi_0420</name>
</gene>
<dbReference type="SMART" id="SM01323">
    <property type="entry name" value="YajC"/>
    <property type="match status" value="1"/>
</dbReference>
<proteinExistence type="inferred from homology"/>
<feature type="transmembrane region" description="Helical" evidence="11">
    <location>
        <begin position="20"/>
        <end position="37"/>
    </location>
</feature>
<dbReference type="KEGG" id="aas:Aasi_0420"/>
<organism evidence="12 13">
    <name type="scientific">Amoebophilus asiaticus (strain 5a2)</name>
    <dbReference type="NCBI Taxonomy" id="452471"/>
    <lineage>
        <taxon>Bacteria</taxon>
        <taxon>Pseudomonadati</taxon>
        <taxon>Bacteroidota</taxon>
        <taxon>Cytophagia</taxon>
        <taxon>Cytophagales</taxon>
        <taxon>Amoebophilaceae</taxon>
        <taxon>Candidatus Amoebophilus</taxon>
    </lineage>
</organism>
<comment type="subcellular location">
    <subcellularLocation>
        <location evidence="1">Cell membrane</location>
        <topology evidence="1">Single-pass membrane protein</topology>
    </subcellularLocation>
</comment>
<dbReference type="Pfam" id="PF02699">
    <property type="entry name" value="YajC"/>
    <property type="match status" value="1"/>
</dbReference>
<dbReference type="STRING" id="452471.Aasi_0420"/>
<protein>
    <recommendedName>
        <fullName evidence="3">Sec translocon accessory complex subunit YajC</fullName>
    </recommendedName>
</protein>
<keyword evidence="13" id="KW-1185">Reference proteome</keyword>
<keyword evidence="7" id="KW-0653">Protein transport</keyword>
<evidence type="ECO:0000313" key="12">
    <source>
        <dbReference type="EMBL" id="ACE05836.1"/>
    </source>
</evidence>
<name>B3ERI4_AMOA5</name>
<sequence length="108" mass="12254">MFNYIILLEATVAKGIDVKQIALIASFVLVFYFFMIRPQQKRQKDQRSFIDHIKKGDNVVTIGGIHGKIHDIEDNIVTLEVDNRGTKISISKSAISIEATKKLQQPQK</sequence>
<evidence type="ECO:0000256" key="10">
    <source>
        <dbReference type="ARBA" id="ARBA00023136"/>
    </source>
</evidence>
<dbReference type="EMBL" id="CP001102">
    <property type="protein sequence ID" value="ACE05836.1"/>
    <property type="molecule type" value="Genomic_DNA"/>
</dbReference>
<keyword evidence="8 11" id="KW-1133">Transmembrane helix</keyword>
<keyword evidence="5" id="KW-1003">Cell membrane</keyword>
<evidence type="ECO:0000256" key="9">
    <source>
        <dbReference type="ARBA" id="ARBA00023010"/>
    </source>
</evidence>
<keyword evidence="9" id="KW-0811">Translocation</keyword>
<evidence type="ECO:0000313" key="13">
    <source>
        <dbReference type="Proteomes" id="UP000001227"/>
    </source>
</evidence>
<evidence type="ECO:0000256" key="1">
    <source>
        <dbReference type="ARBA" id="ARBA00004162"/>
    </source>
</evidence>
<reference evidence="12 13" key="1">
    <citation type="journal article" date="2010" name="J. Bacteriol.">
        <title>The genome of the amoeba symbiont 'Candidatus Amoebophilus asiaticus' reveals common mechanisms for host cell interaction among amoeba-associated bacteria.</title>
        <authorList>
            <person name="Schmitz-Esser S."/>
            <person name="Tischler P."/>
            <person name="Arnold R."/>
            <person name="Montanaro J."/>
            <person name="Wagner M."/>
            <person name="Rattei T."/>
            <person name="Horn M."/>
        </authorList>
    </citation>
    <scope>NUCLEOTIDE SEQUENCE [LARGE SCALE GENOMIC DNA]</scope>
    <source>
        <strain evidence="12 13">5a2</strain>
    </source>
</reference>
<evidence type="ECO:0000256" key="4">
    <source>
        <dbReference type="ARBA" id="ARBA00022448"/>
    </source>
</evidence>
<keyword evidence="10 11" id="KW-0472">Membrane</keyword>
<dbReference type="AlphaFoldDB" id="B3ERI4"/>
<dbReference type="NCBIfam" id="TIGR00739">
    <property type="entry name" value="yajC"/>
    <property type="match status" value="1"/>
</dbReference>
<dbReference type="HOGENOM" id="CLU_116157_5_2_10"/>
<keyword evidence="6 11" id="KW-0812">Transmembrane</keyword>
<dbReference type="PANTHER" id="PTHR33909">
    <property type="entry name" value="SEC TRANSLOCON ACCESSORY COMPLEX SUBUNIT YAJC"/>
    <property type="match status" value="1"/>
</dbReference>
<dbReference type="PANTHER" id="PTHR33909:SF1">
    <property type="entry name" value="SEC TRANSLOCON ACCESSORY COMPLEX SUBUNIT YAJC"/>
    <property type="match status" value="1"/>
</dbReference>
<evidence type="ECO:0000256" key="6">
    <source>
        <dbReference type="ARBA" id="ARBA00022692"/>
    </source>
</evidence>
<evidence type="ECO:0000256" key="7">
    <source>
        <dbReference type="ARBA" id="ARBA00022927"/>
    </source>
</evidence>
<evidence type="ECO:0000256" key="8">
    <source>
        <dbReference type="ARBA" id="ARBA00022989"/>
    </source>
</evidence>
<keyword evidence="4" id="KW-0813">Transport</keyword>
<dbReference type="PRINTS" id="PR01853">
    <property type="entry name" value="YAJCTRNLCASE"/>
</dbReference>
<accession>B3ERI4</accession>
<evidence type="ECO:0000256" key="2">
    <source>
        <dbReference type="ARBA" id="ARBA00006742"/>
    </source>
</evidence>
<dbReference type="RefSeq" id="WP_012472599.1">
    <property type="nucleotide sequence ID" value="NC_010830.1"/>
</dbReference>
<evidence type="ECO:0000256" key="3">
    <source>
        <dbReference type="ARBA" id="ARBA00014962"/>
    </source>
</evidence>
<evidence type="ECO:0000256" key="5">
    <source>
        <dbReference type="ARBA" id="ARBA00022475"/>
    </source>
</evidence>
<dbReference type="InterPro" id="IPR003849">
    <property type="entry name" value="Preprotein_translocase_YajC"/>
</dbReference>
<dbReference type="GO" id="GO:0015031">
    <property type="term" value="P:protein transport"/>
    <property type="evidence" value="ECO:0007669"/>
    <property type="project" value="UniProtKB-KW"/>
</dbReference>
<evidence type="ECO:0000256" key="11">
    <source>
        <dbReference type="SAM" id="Phobius"/>
    </source>
</evidence>